<evidence type="ECO:0000256" key="2">
    <source>
        <dbReference type="ARBA" id="ARBA00005722"/>
    </source>
</evidence>
<feature type="region of interest" description="Disordered" evidence="6">
    <location>
        <begin position="1"/>
        <end position="28"/>
    </location>
</feature>
<sequence length="261" mass="27722">MAMPAAAQQALGSTIAPEEPDDSGGVSGFVAVGGAVQPQYEGSDEYQLGPFALANLEWRGMELQLRGLRARVDLFADSPLQFGPAISRRQRRNDRDTPFPLSRLPDVKAAFEVGGYVGYRFGGDARGRGETAFDLTVLQDVSDAHDGLVATAQVSYAVVRSGRFFADVDAQVSYGTGKFMRTYFGITPAQAAASGIAAYDIGSGLRDVAAGTTLGYQFNERWGLLGRIGASRYIADAQDSPVVALSSKIQVTSGVGVTFRF</sequence>
<evidence type="ECO:0000313" key="7">
    <source>
        <dbReference type="EMBL" id="MBB5729072.1"/>
    </source>
</evidence>
<evidence type="ECO:0000256" key="6">
    <source>
        <dbReference type="SAM" id="MobiDB-lite"/>
    </source>
</evidence>
<dbReference type="Proteomes" id="UP000546701">
    <property type="component" value="Unassembled WGS sequence"/>
</dbReference>
<evidence type="ECO:0000256" key="5">
    <source>
        <dbReference type="ARBA" id="ARBA00023237"/>
    </source>
</evidence>
<evidence type="ECO:0000256" key="1">
    <source>
        <dbReference type="ARBA" id="ARBA00004442"/>
    </source>
</evidence>
<evidence type="ECO:0000256" key="4">
    <source>
        <dbReference type="ARBA" id="ARBA00023136"/>
    </source>
</evidence>
<dbReference type="Pfam" id="PF06629">
    <property type="entry name" value="MipA"/>
    <property type="match status" value="1"/>
</dbReference>
<comment type="caution">
    <text evidence="7">The sequence shown here is derived from an EMBL/GenBank/DDBJ whole genome shotgun (WGS) entry which is preliminary data.</text>
</comment>
<keyword evidence="4" id="KW-0472">Membrane</keyword>
<comment type="similarity">
    <text evidence="2">Belongs to the MipA/OmpV family.</text>
</comment>
<keyword evidence="8" id="KW-1185">Reference proteome</keyword>
<organism evidence="7 8">
    <name type="scientific">Sphingomonas prati</name>
    <dbReference type="NCBI Taxonomy" id="1843237"/>
    <lineage>
        <taxon>Bacteria</taxon>
        <taxon>Pseudomonadati</taxon>
        <taxon>Pseudomonadota</taxon>
        <taxon>Alphaproteobacteria</taxon>
        <taxon>Sphingomonadales</taxon>
        <taxon>Sphingomonadaceae</taxon>
        <taxon>Sphingomonas</taxon>
    </lineage>
</organism>
<dbReference type="PANTHER" id="PTHR38776">
    <property type="entry name" value="MLTA-INTERACTING PROTEIN-RELATED"/>
    <property type="match status" value="1"/>
</dbReference>
<dbReference type="PANTHER" id="PTHR38776:SF1">
    <property type="entry name" value="MLTA-INTERACTING PROTEIN-RELATED"/>
    <property type="match status" value="1"/>
</dbReference>
<gene>
    <name evidence="7" type="ORF">FHS99_001550</name>
</gene>
<accession>A0A7W9BS33</accession>
<evidence type="ECO:0000313" key="8">
    <source>
        <dbReference type="Proteomes" id="UP000546701"/>
    </source>
</evidence>
<name>A0A7W9BS33_9SPHN</name>
<proteinExistence type="inferred from homology"/>
<evidence type="ECO:0000256" key="3">
    <source>
        <dbReference type="ARBA" id="ARBA00022729"/>
    </source>
</evidence>
<keyword evidence="5" id="KW-0998">Cell outer membrane</keyword>
<dbReference type="EMBL" id="JACIJR010000003">
    <property type="protein sequence ID" value="MBB5729072.1"/>
    <property type="molecule type" value="Genomic_DNA"/>
</dbReference>
<dbReference type="RefSeq" id="WP_232477361.1">
    <property type="nucleotide sequence ID" value="NZ_WRPJ01000004.1"/>
</dbReference>
<dbReference type="InterPro" id="IPR010583">
    <property type="entry name" value="MipA"/>
</dbReference>
<dbReference type="AlphaFoldDB" id="A0A7W9BS33"/>
<reference evidence="7 8" key="1">
    <citation type="submission" date="2020-08" db="EMBL/GenBank/DDBJ databases">
        <title>Genomic Encyclopedia of Type Strains, Phase IV (KMG-IV): sequencing the most valuable type-strain genomes for metagenomic binning, comparative biology and taxonomic classification.</title>
        <authorList>
            <person name="Goeker M."/>
        </authorList>
    </citation>
    <scope>NUCLEOTIDE SEQUENCE [LARGE SCALE GENOMIC DNA]</scope>
    <source>
        <strain evidence="7 8">DSM 103336</strain>
    </source>
</reference>
<keyword evidence="3" id="KW-0732">Signal</keyword>
<protein>
    <submittedName>
        <fullName evidence="7">Outer membrane scaffolding protein for murein synthesis (MipA/OmpV family)</fullName>
    </submittedName>
</protein>
<dbReference type="GO" id="GO:0009279">
    <property type="term" value="C:cell outer membrane"/>
    <property type="evidence" value="ECO:0007669"/>
    <property type="project" value="UniProtKB-SubCell"/>
</dbReference>
<comment type="subcellular location">
    <subcellularLocation>
        <location evidence="1">Cell outer membrane</location>
    </subcellularLocation>
</comment>